<evidence type="ECO:0000313" key="8">
    <source>
        <dbReference type="RefSeq" id="XP_029021240.1"/>
    </source>
</evidence>
<keyword evidence="4" id="KW-0732">Signal</keyword>
<dbReference type="PANTHER" id="PTHR15258:SF2">
    <property type="entry name" value="FIBROBLAST GROWTH FACTOR-BINDING PROTEIN 1"/>
    <property type="match status" value="1"/>
</dbReference>
<dbReference type="AlphaFoldDB" id="A0A6P7NT99"/>
<dbReference type="InterPro" id="IPR010510">
    <property type="entry name" value="FGF1-bd"/>
</dbReference>
<dbReference type="RefSeq" id="XP_029021240.1">
    <property type="nucleotide sequence ID" value="XM_029165407.3"/>
</dbReference>
<dbReference type="GO" id="GO:0019838">
    <property type="term" value="F:growth factor binding"/>
    <property type="evidence" value="ECO:0007669"/>
    <property type="project" value="UniProtKB-KW"/>
</dbReference>
<comment type="similarity">
    <text evidence="2">Belongs to the fibroblast growth factor-binding protein family.</text>
</comment>
<evidence type="ECO:0000313" key="7">
    <source>
        <dbReference type="Proteomes" id="UP000515150"/>
    </source>
</evidence>
<keyword evidence="3" id="KW-0964">Secreted</keyword>
<dbReference type="InParanoid" id="A0A6P7NT99"/>
<reference evidence="8" key="1">
    <citation type="submission" date="2025-08" db="UniProtKB">
        <authorList>
            <consortium name="RefSeq"/>
        </authorList>
    </citation>
    <scope>IDENTIFICATION</scope>
</reference>
<keyword evidence="7" id="KW-1185">Reference proteome</keyword>
<keyword evidence="5" id="KW-1015">Disulfide bond</keyword>
<keyword evidence="6" id="KW-0340">Growth factor binding</keyword>
<dbReference type="KEGG" id="bspl:114864532"/>
<protein>
    <submittedName>
        <fullName evidence="8">Fibroblast growth factor-binding protein 1</fullName>
    </submittedName>
</protein>
<evidence type="ECO:0000256" key="2">
    <source>
        <dbReference type="ARBA" id="ARBA00008326"/>
    </source>
</evidence>
<evidence type="ECO:0000256" key="5">
    <source>
        <dbReference type="ARBA" id="ARBA00023157"/>
    </source>
</evidence>
<accession>A0A6P7NT99</accession>
<evidence type="ECO:0000256" key="1">
    <source>
        <dbReference type="ARBA" id="ARBA00004613"/>
    </source>
</evidence>
<evidence type="ECO:0000256" key="3">
    <source>
        <dbReference type="ARBA" id="ARBA00022525"/>
    </source>
</evidence>
<name>A0A6P7NT99_BETSP</name>
<dbReference type="OrthoDB" id="8875908at2759"/>
<dbReference type="Pfam" id="PF06473">
    <property type="entry name" value="FGF-BP1"/>
    <property type="match status" value="2"/>
</dbReference>
<dbReference type="CTD" id="799002"/>
<sequence>MAFFTNLSILLVLACISHQLMVGSCQKSSGRRGRRVGGGQHKDRAAPKAGSAQPIGGKLLTKDRSHCVWAASGQDLLTLRVACRNGGGSFSCDYVAKPSVCPQFASDSDLYWRQIARALRKRRRVCRGGAELLRAPMCRGAARDAHFRLREAPHAAPPAPGAGSCQSSNRKLAQEFCSDSWSSFCTFFFTMVQDSDC</sequence>
<dbReference type="GO" id="GO:0005576">
    <property type="term" value="C:extracellular region"/>
    <property type="evidence" value="ECO:0007669"/>
    <property type="project" value="UniProtKB-SubCell"/>
</dbReference>
<evidence type="ECO:0000256" key="6">
    <source>
        <dbReference type="ARBA" id="ARBA00023183"/>
    </source>
</evidence>
<organism evidence="7 8">
    <name type="scientific">Betta splendens</name>
    <name type="common">Siamese fighting fish</name>
    <dbReference type="NCBI Taxonomy" id="158456"/>
    <lineage>
        <taxon>Eukaryota</taxon>
        <taxon>Metazoa</taxon>
        <taxon>Chordata</taxon>
        <taxon>Craniata</taxon>
        <taxon>Vertebrata</taxon>
        <taxon>Euteleostomi</taxon>
        <taxon>Actinopterygii</taxon>
        <taxon>Neopterygii</taxon>
        <taxon>Teleostei</taxon>
        <taxon>Neoteleostei</taxon>
        <taxon>Acanthomorphata</taxon>
        <taxon>Anabantaria</taxon>
        <taxon>Anabantiformes</taxon>
        <taxon>Anabantoidei</taxon>
        <taxon>Osphronemidae</taxon>
        <taxon>Betta</taxon>
    </lineage>
</organism>
<proteinExistence type="inferred from homology"/>
<dbReference type="Proteomes" id="UP000515150">
    <property type="component" value="Chromosome 10"/>
</dbReference>
<gene>
    <name evidence="8" type="primary">fgfbp1a</name>
</gene>
<evidence type="ECO:0000256" key="4">
    <source>
        <dbReference type="ARBA" id="ARBA00022729"/>
    </source>
</evidence>
<comment type="subcellular location">
    <subcellularLocation>
        <location evidence="1">Secreted</location>
    </subcellularLocation>
</comment>
<dbReference type="GeneID" id="114864532"/>
<dbReference type="PANTHER" id="PTHR15258">
    <property type="entry name" value="FGF BINDING PROTEIN-RELATED"/>
    <property type="match status" value="1"/>
</dbReference>
<dbReference type="GO" id="GO:0007267">
    <property type="term" value="P:cell-cell signaling"/>
    <property type="evidence" value="ECO:0007669"/>
    <property type="project" value="TreeGrafter"/>
</dbReference>